<dbReference type="InterPro" id="IPR001452">
    <property type="entry name" value="SH3_domain"/>
</dbReference>
<dbReference type="Pfam" id="PF00018">
    <property type="entry name" value="SH3_1"/>
    <property type="match status" value="1"/>
</dbReference>
<sequence>MDKTTHGWFYGKISKAKAEEILMIPDQIDGGFLVRDSESTPGDLSIAVKFGDGVQHFKVLRDGSGKYFLWLVKFNSIKDLVEYHRTSSISRTQTIVLKDMIQQYVEAKFDFESQSQDELAFKKGDIIRVIEKVDENWWKGELSAQVGIFPITYVEVKVMDPEFGCYL</sequence>
<evidence type="ECO:0000259" key="5">
    <source>
        <dbReference type="PROSITE" id="PS50002"/>
    </source>
</evidence>
<evidence type="ECO:0000259" key="4">
    <source>
        <dbReference type="PROSITE" id="PS50001"/>
    </source>
</evidence>
<dbReference type="PROSITE" id="PS50002">
    <property type="entry name" value="SH3"/>
    <property type="match status" value="1"/>
</dbReference>
<dbReference type="Proteomes" id="UP001347796">
    <property type="component" value="Unassembled WGS sequence"/>
</dbReference>
<keyword evidence="2" id="KW-0727">SH2 domain</keyword>
<dbReference type="PRINTS" id="PR00452">
    <property type="entry name" value="SH3DOMAIN"/>
</dbReference>
<evidence type="ECO:0000256" key="3">
    <source>
        <dbReference type="PROSITE-ProRule" id="PRU00192"/>
    </source>
</evidence>
<gene>
    <name evidence="6" type="ORF">SNE40_019344</name>
</gene>
<evidence type="ECO:0000313" key="6">
    <source>
        <dbReference type="EMBL" id="KAK6171084.1"/>
    </source>
</evidence>
<evidence type="ECO:0000256" key="1">
    <source>
        <dbReference type="ARBA" id="ARBA00022443"/>
    </source>
</evidence>
<proteinExistence type="predicted"/>
<dbReference type="InterPro" id="IPR036860">
    <property type="entry name" value="SH2_dom_sf"/>
</dbReference>
<evidence type="ECO:0000256" key="2">
    <source>
        <dbReference type="PROSITE-ProRule" id="PRU00191"/>
    </source>
</evidence>
<dbReference type="PANTHER" id="PTHR46037">
    <property type="entry name" value="PROTEIN ENHANCER OF SEVENLESS 2B"/>
    <property type="match status" value="1"/>
</dbReference>
<reference evidence="6 7" key="1">
    <citation type="submission" date="2024-01" db="EMBL/GenBank/DDBJ databases">
        <title>The genome of the rayed Mediterranean limpet Patella caerulea (Linnaeus, 1758).</title>
        <authorList>
            <person name="Anh-Thu Weber A."/>
            <person name="Halstead-Nussloch G."/>
        </authorList>
    </citation>
    <scope>NUCLEOTIDE SEQUENCE [LARGE SCALE GENOMIC DNA]</scope>
    <source>
        <strain evidence="6">AATW-2023a</strain>
        <tissue evidence="6">Whole specimen</tissue>
    </source>
</reference>
<comment type="caution">
    <text evidence="6">The sequence shown here is derived from an EMBL/GenBank/DDBJ whole genome shotgun (WGS) entry which is preliminary data.</text>
</comment>
<dbReference type="SUPFAM" id="SSF55550">
    <property type="entry name" value="SH2 domain"/>
    <property type="match status" value="1"/>
</dbReference>
<name>A0AAN8J7V0_PATCE</name>
<dbReference type="Pfam" id="PF00017">
    <property type="entry name" value="SH2"/>
    <property type="match status" value="1"/>
</dbReference>
<keyword evidence="1 3" id="KW-0728">SH3 domain</keyword>
<feature type="domain" description="SH3" evidence="5">
    <location>
        <begin position="100"/>
        <end position="159"/>
    </location>
</feature>
<dbReference type="CDD" id="cd09941">
    <property type="entry name" value="SH2_Grb2_like"/>
    <property type="match status" value="1"/>
</dbReference>
<keyword evidence="7" id="KW-1185">Reference proteome</keyword>
<organism evidence="6 7">
    <name type="scientific">Patella caerulea</name>
    <name type="common">Rayed Mediterranean limpet</name>
    <dbReference type="NCBI Taxonomy" id="87958"/>
    <lineage>
        <taxon>Eukaryota</taxon>
        <taxon>Metazoa</taxon>
        <taxon>Spiralia</taxon>
        <taxon>Lophotrochozoa</taxon>
        <taxon>Mollusca</taxon>
        <taxon>Gastropoda</taxon>
        <taxon>Patellogastropoda</taxon>
        <taxon>Patelloidea</taxon>
        <taxon>Patellidae</taxon>
        <taxon>Patella</taxon>
    </lineage>
</organism>
<dbReference type="PRINTS" id="PR00401">
    <property type="entry name" value="SH2DOMAIN"/>
</dbReference>
<feature type="domain" description="SH2" evidence="4">
    <location>
        <begin position="8"/>
        <end position="101"/>
    </location>
</feature>
<protein>
    <submittedName>
        <fullName evidence="6">Uncharacterized protein</fullName>
    </submittedName>
</protein>
<evidence type="ECO:0000313" key="7">
    <source>
        <dbReference type="Proteomes" id="UP001347796"/>
    </source>
</evidence>
<accession>A0AAN8J7V0</accession>
<dbReference type="FunFam" id="2.30.30.40:FF:000072">
    <property type="entry name" value="Unconventional Myosin IB"/>
    <property type="match status" value="1"/>
</dbReference>
<dbReference type="InterPro" id="IPR043539">
    <property type="entry name" value="Grb2-like"/>
</dbReference>
<dbReference type="PROSITE" id="PS50001">
    <property type="entry name" value="SH2"/>
    <property type="match status" value="1"/>
</dbReference>
<dbReference type="Gene3D" id="2.30.30.40">
    <property type="entry name" value="SH3 Domains"/>
    <property type="match status" value="1"/>
</dbReference>
<dbReference type="Gene3D" id="3.30.505.10">
    <property type="entry name" value="SH2 domain"/>
    <property type="match status" value="1"/>
</dbReference>
<dbReference type="EMBL" id="JAZGQO010000014">
    <property type="protein sequence ID" value="KAK6171084.1"/>
    <property type="molecule type" value="Genomic_DNA"/>
</dbReference>
<dbReference type="InterPro" id="IPR000980">
    <property type="entry name" value="SH2"/>
</dbReference>
<dbReference type="AlphaFoldDB" id="A0AAN8J7V0"/>
<dbReference type="PRINTS" id="PR00499">
    <property type="entry name" value="P67PHOX"/>
</dbReference>
<dbReference type="SMART" id="SM00252">
    <property type="entry name" value="SH2"/>
    <property type="match status" value="1"/>
</dbReference>
<dbReference type="SMART" id="SM00326">
    <property type="entry name" value="SH3"/>
    <property type="match status" value="1"/>
</dbReference>